<dbReference type="CDD" id="cd00118">
    <property type="entry name" value="LysM"/>
    <property type="match status" value="1"/>
</dbReference>
<dbReference type="EMBL" id="LZFO01000014">
    <property type="protein sequence ID" value="OFI06176.1"/>
    <property type="molecule type" value="Genomic_DNA"/>
</dbReference>
<dbReference type="PATRIC" id="fig|1121290.3.peg.1193"/>
<feature type="domain" description="LysM" evidence="1">
    <location>
        <begin position="471"/>
        <end position="515"/>
    </location>
</feature>
<keyword evidence="3" id="KW-1185">Reference proteome</keyword>
<dbReference type="PROSITE" id="PS51782">
    <property type="entry name" value="LYSM"/>
    <property type="match status" value="1"/>
</dbReference>
<dbReference type="SUPFAM" id="SSF54106">
    <property type="entry name" value="LysM domain"/>
    <property type="match status" value="1"/>
</dbReference>
<comment type="caution">
    <text evidence="2">The sequence shown here is derived from an EMBL/GenBank/DDBJ whole genome shotgun (WGS) entry which is preliminary data.</text>
</comment>
<evidence type="ECO:0000313" key="2">
    <source>
        <dbReference type="EMBL" id="OFI06176.1"/>
    </source>
</evidence>
<reference evidence="2 3" key="1">
    <citation type="submission" date="2016-06" db="EMBL/GenBank/DDBJ databases">
        <title>Genome sequence of Clostridium acetireducens DSM 10703.</title>
        <authorList>
            <person name="Poehlein A."/>
            <person name="Fluechter S."/>
            <person name="Duerre P."/>
            <person name="Daniel R."/>
        </authorList>
    </citation>
    <scope>NUCLEOTIDE SEQUENCE [LARGE SCALE GENOMIC DNA]</scope>
    <source>
        <strain evidence="2 3">DSM 10703</strain>
    </source>
</reference>
<dbReference type="Pfam" id="PF01476">
    <property type="entry name" value="LysM"/>
    <property type="match status" value="1"/>
</dbReference>
<dbReference type="Gene3D" id="3.10.350.10">
    <property type="entry name" value="LysM domain"/>
    <property type="match status" value="1"/>
</dbReference>
<dbReference type="InterPro" id="IPR018392">
    <property type="entry name" value="LysM"/>
</dbReference>
<dbReference type="OrthoDB" id="9779340at2"/>
<dbReference type="Pfam" id="PF12673">
    <property type="entry name" value="SipL"/>
    <property type="match status" value="3"/>
</dbReference>
<sequence length="521" mass="59513">MAIELIKENIECEQLLGESTVDTVIKSEHIVPDTHPDVKEILTIDAKPYITNKEIIQDKLYIEGEVEYNILYLSLEEDGKHGIYNIIYNEKFSNSIEMDGINNHMLCDSKAYVEHIECKISNERKVSVEGVIKLKGEVYKNYDFKVIKDITGGDSIQMLKNPVSVDKIVGKVSDDLIATCEIRIDTDKPEVGSILKKNIKIHKRDIKILEDNVQIDIYALIGILYRGKDTKDIFYIEEDVLVSKEFELEGVNPSMDNYTDFKVRAMELNVKEDDLGEDRIIEVETLIKFNTRISNKENIDMIEDVYSPNTIMDMERKDYDLNVIHGHGKNETIVKENIEITSDMPKASEIIICYGDVCVTNKRIVEDKVIVDGILNVNVIYKTEDEEKYIYNVNNEIAFNCSVDIPGCKIDMQSVAKASLESLEANIEANTIAVKAIIEVESRVNYIKHKEFLVNIEPVEGEIPEKKASVIIYVVQNGDTLWKISKRYYTTIDELININDIEDPNRIKPGQKIIIPGRAIM</sequence>
<dbReference type="GO" id="GO:0008932">
    <property type="term" value="F:lytic endotransglycosylase activity"/>
    <property type="evidence" value="ECO:0007669"/>
    <property type="project" value="TreeGrafter"/>
</dbReference>
<dbReference type="InterPro" id="IPR036779">
    <property type="entry name" value="LysM_dom_sf"/>
</dbReference>
<name>A0A1E8EYU9_9CLOT</name>
<dbReference type="AlphaFoldDB" id="A0A1E8EYU9"/>
<dbReference type="RefSeq" id="WP_070110183.1">
    <property type="nucleotide sequence ID" value="NZ_LZFO01000014.1"/>
</dbReference>
<dbReference type="InterPro" id="IPR024300">
    <property type="entry name" value="SipL_SPOCS_dom"/>
</dbReference>
<evidence type="ECO:0000313" key="3">
    <source>
        <dbReference type="Proteomes" id="UP000175744"/>
    </source>
</evidence>
<gene>
    <name evidence="2" type="ORF">CLOACE_12090</name>
</gene>
<organism evidence="2 3">
    <name type="scientific">Clostridium acetireducens DSM 10703</name>
    <dbReference type="NCBI Taxonomy" id="1121290"/>
    <lineage>
        <taxon>Bacteria</taxon>
        <taxon>Bacillati</taxon>
        <taxon>Bacillota</taxon>
        <taxon>Clostridia</taxon>
        <taxon>Eubacteriales</taxon>
        <taxon>Clostridiaceae</taxon>
        <taxon>Clostridium</taxon>
    </lineage>
</organism>
<protein>
    <submittedName>
        <fullName evidence="2">LysM domain/BON superfamily protein</fullName>
    </submittedName>
</protein>
<dbReference type="SMART" id="SM00257">
    <property type="entry name" value="LysM"/>
    <property type="match status" value="1"/>
</dbReference>
<dbReference type="PANTHER" id="PTHR33734:SF22">
    <property type="entry name" value="MEMBRANE-BOUND LYTIC MUREIN TRANSGLYCOSYLASE D"/>
    <property type="match status" value="1"/>
</dbReference>
<accession>A0A1E8EYU9</accession>
<dbReference type="Proteomes" id="UP000175744">
    <property type="component" value="Unassembled WGS sequence"/>
</dbReference>
<dbReference type="PANTHER" id="PTHR33734">
    <property type="entry name" value="LYSM DOMAIN-CONTAINING GPI-ANCHORED PROTEIN 2"/>
    <property type="match status" value="1"/>
</dbReference>
<evidence type="ECO:0000259" key="1">
    <source>
        <dbReference type="PROSITE" id="PS51782"/>
    </source>
</evidence>
<proteinExistence type="predicted"/>
<dbReference type="STRING" id="1121290.CLAOCE_12090"/>